<evidence type="ECO:0000313" key="3">
    <source>
        <dbReference type="Proteomes" id="UP000316714"/>
    </source>
</evidence>
<dbReference type="RefSeq" id="WP_146565204.1">
    <property type="nucleotide sequence ID" value="NZ_SIHJ01000001.1"/>
</dbReference>
<organism evidence="2 3">
    <name type="scientific">Posidoniimonas corsicana</name>
    <dbReference type="NCBI Taxonomy" id="1938618"/>
    <lineage>
        <taxon>Bacteria</taxon>
        <taxon>Pseudomonadati</taxon>
        <taxon>Planctomycetota</taxon>
        <taxon>Planctomycetia</taxon>
        <taxon>Pirellulales</taxon>
        <taxon>Lacipirellulaceae</taxon>
        <taxon>Posidoniimonas</taxon>
    </lineage>
</organism>
<evidence type="ECO:0000313" key="2">
    <source>
        <dbReference type="EMBL" id="TWT37902.1"/>
    </source>
</evidence>
<sequence length="799" mass="86782">MAKTGAVWGIDIGQCALKALRCRAHEKDSNKIVVEAFDYIEYPKILSQPDADRDELIREAIETFLSRNEIKGDRVAMSVPGQSGLARFIKLPPVESKKIPDIVKYEARQQIPFALEDVVWDYQALEGGSQDEGYALETEVGLFAMKRDQVSKALAPLEEAGIEVDTIQLAPLAVYNYTCFDRMNNLEDAPAFDPESPPPSKVVLSLGADTTDLVITNGYRVWQRNIPIGGSHFTKALTKELKLTFAKAEHLKRNAKKAEDPKAIFQAMRPVFSDLAAEIQRSLGFFMSNNRGAELDEIIALGNPMKLPGLQRFLTQNLDQQVTPVESFPGLVGGSVTATPQFEENHLAFATAYGLCVQGLGLAQLSTDLLPDELITSRLVRAKKPWAVAAAALLMVGMTANYAGYHSAWGTVDVEGDWSGPITQAKSLSGTSGQYTGEFSTLKEQFNTIKTIGDNLQSNADGRLLWPELVMAVDAAVPIDTRPKDQRERTAKDVTQREEVHIESMDVQHFEDLSTWFQGGVAELYEEARKSEAYVAARAAEVAAAKKAAEDAAKAAASADAAPTAPGAPAAPPADGEVVEDEELPLAGEDPAADVGMEQDSFGDDGMGGDAAPVGPTGAGYIIELTGHHFHNTNDAVDVKYDATDEGQEFVRKTLVKNLLEKSIKLPDGEDGAEQEVMLKDLGISYPVIVTKGRIESIKYDPEALEGDEMGANRRRNVGMEDVNPFDQPRRGAPRPAADAEPVDPDEGLWKLRRYDFKLQFMWQPKPRHERKAAAAAADTAADGFDGTASTDPTGGFNG</sequence>
<dbReference type="PANTHER" id="PTHR32432">
    <property type="entry name" value="CELL DIVISION PROTEIN FTSA-RELATED"/>
    <property type="match status" value="1"/>
</dbReference>
<feature type="compositionally biased region" description="Low complexity" evidence="1">
    <location>
        <begin position="774"/>
        <end position="789"/>
    </location>
</feature>
<feature type="compositionally biased region" description="Low complexity" evidence="1">
    <location>
        <begin position="558"/>
        <end position="576"/>
    </location>
</feature>
<name>A0A5C5VJL0_9BACT</name>
<dbReference type="Gene3D" id="3.30.420.40">
    <property type="match status" value="2"/>
</dbReference>
<dbReference type="OrthoDB" id="9768127at2"/>
<dbReference type="AlphaFoldDB" id="A0A5C5VJL0"/>
<dbReference type="InterPro" id="IPR005883">
    <property type="entry name" value="PilM"/>
</dbReference>
<feature type="region of interest" description="Disordered" evidence="1">
    <location>
        <begin position="709"/>
        <end position="745"/>
    </location>
</feature>
<dbReference type="Proteomes" id="UP000316714">
    <property type="component" value="Unassembled WGS sequence"/>
</dbReference>
<accession>A0A5C5VJL0</accession>
<feature type="region of interest" description="Disordered" evidence="1">
    <location>
        <begin position="558"/>
        <end position="615"/>
    </location>
</feature>
<comment type="caution">
    <text evidence="2">The sequence shown here is derived from an EMBL/GenBank/DDBJ whole genome shotgun (WGS) entry which is preliminary data.</text>
</comment>
<dbReference type="EMBL" id="SIHJ01000001">
    <property type="protein sequence ID" value="TWT37902.1"/>
    <property type="molecule type" value="Genomic_DNA"/>
</dbReference>
<dbReference type="InterPro" id="IPR043129">
    <property type="entry name" value="ATPase_NBD"/>
</dbReference>
<dbReference type="InterPro" id="IPR050696">
    <property type="entry name" value="FtsA/MreB"/>
</dbReference>
<feature type="region of interest" description="Disordered" evidence="1">
    <location>
        <begin position="768"/>
        <end position="799"/>
    </location>
</feature>
<dbReference type="NCBIfam" id="TIGR01175">
    <property type="entry name" value="pilM"/>
    <property type="match status" value="1"/>
</dbReference>
<proteinExistence type="predicted"/>
<keyword evidence="3" id="KW-1185">Reference proteome</keyword>
<evidence type="ECO:0000256" key="1">
    <source>
        <dbReference type="SAM" id="MobiDB-lite"/>
    </source>
</evidence>
<protein>
    <submittedName>
        <fullName evidence="2">Competence protein A</fullName>
    </submittedName>
</protein>
<reference evidence="2 3" key="1">
    <citation type="submission" date="2019-02" db="EMBL/GenBank/DDBJ databases">
        <title>Deep-cultivation of Planctomycetes and their phenomic and genomic characterization uncovers novel biology.</title>
        <authorList>
            <person name="Wiegand S."/>
            <person name="Jogler M."/>
            <person name="Boedeker C."/>
            <person name="Pinto D."/>
            <person name="Vollmers J."/>
            <person name="Rivas-Marin E."/>
            <person name="Kohn T."/>
            <person name="Peeters S.H."/>
            <person name="Heuer A."/>
            <person name="Rast P."/>
            <person name="Oberbeckmann S."/>
            <person name="Bunk B."/>
            <person name="Jeske O."/>
            <person name="Meyerdierks A."/>
            <person name="Storesund J.E."/>
            <person name="Kallscheuer N."/>
            <person name="Luecker S."/>
            <person name="Lage O.M."/>
            <person name="Pohl T."/>
            <person name="Merkel B.J."/>
            <person name="Hornburger P."/>
            <person name="Mueller R.-W."/>
            <person name="Bruemmer F."/>
            <person name="Labrenz M."/>
            <person name="Spormann A.M."/>
            <person name="Op Den Camp H."/>
            <person name="Overmann J."/>
            <person name="Amann R."/>
            <person name="Jetten M.S.M."/>
            <person name="Mascher T."/>
            <person name="Medema M.H."/>
            <person name="Devos D.P."/>
            <person name="Kaster A.-K."/>
            <person name="Ovreas L."/>
            <person name="Rohde M."/>
            <person name="Galperin M.Y."/>
            <person name="Jogler C."/>
        </authorList>
    </citation>
    <scope>NUCLEOTIDE SEQUENCE [LARGE SCALE GENOMIC DNA]</scope>
    <source>
        <strain evidence="2 3">KOR34</strain>
    </source>
</reference>
<gene>
    <name evidence="2" type="ORF">KOR34_28680</name>
</gene>
<dbReference type="Gene3D" id="3.30.1490.300">
    <property type="match status" value="1"/>
</dbReference>
<dbReference type="SUPFAM" id="SSF53067">
    <property type="entry name" value="Actin-like ATPase domain"/>
    <property type="match status" value="2"/>
</dbReference>
<dbReference type="CDD" id="cd24049">
    <property type="entry name" value="ASKHA_NBD_PilM"/>
    <property type="match status" value="1"/>
</dbReference>
<dbReference type="Pfam" id="PF11104">
    <property type="entry name" value="PilM_2"/>
    <property type="match status" value="1"/>
</dbReference>
<dbReference type="PANTHER" id="PTHR32432:SF3">
    <property type="entry name" value="ETHANOLAMINE UTILIZATION PROTEIN EUTJ"/>
    <property type="match status" value="1"/>
</dbReference>